<dbReference type="InterPro" id="IPR005631">
    <property type="entry name" value="SDH"/>
</dbReference>
<evidence type="ECO:0000256" key="1">
    <source>
        <dbReference type="ARBA" id="ARBA00008571"/>
    </source>
</evidence>
<dbReference type="SUPFAM" id="SSF109910">
    <property type="entry name" value="YgfY-like"/>
    <property type="match status" value="1"/>
</dbReference>
<gene>
    <name evidence="4" type="ORF">A4S15_06300</name>
</gene>
<accession>A0A1W9HZS5</accession>
<evidence type="ECO:0000313" key="4">
    <source>
        <dbReference type="EMBL" id="OQW52996.1"/>
    </source>
</evidence>
<dbReference type="PANTHER" id="PTHR12469">
    <property type="entry name" value="PROTEIN EMI5 HOMOLOG, MITOCHONDRIAL"/>
    <property type="match status" value="1"/>
</dbReference>
<dbReference type="AlphaFoldDB" id="A0A1W9HZS5"/>
<dbReference type="RefSeq" id="WP_376800852.1">
    <property type="nucleotide sequence ID" value="NZ_DBNB01000038.1"/>
</dbReference>
<comment type="similarity">
    <text evidence="1">Belongs to the SdhE FAD assembly factor family.</text>
</comment>
<evidence type="ECO:0000256" key="2">
    <source>
        <dbReference type="ARBA" id="ARBA00019418"/>
    </source>
</evidence>
<evidence type="ECO:0000256" key="3">
    <source>
        <dbReference type="ARBA" id="ARBA00023186"/>
    </source>
</evidence>
<dbReference type="InterPro" id="IPR036714">
    <property type="entry name" value="SDH_sf"/>
</dbReference>
<dbReference type="STRING" id="1827387.A4S15_06300"/>
<dbReference type="Gene3D" id="1.10.150.250">
    <property type="entry name" value="Flavinator of succinate dehydrogenase"/>
    <property type="match status" value="1"/>
</dbReference>
<protein>
    <recommendedName>
        <fullName evidence="2">FAD assembly factor SdhE</fullName>
    </recommendedName>
</protein>
<dbReference type="GO" id="GO:0006099">
    <property type="term" value="P:tricarboxylic acid cycle"/>
    <property type="evidence" value="ECO:0007669"/>
    <property type="project" value="TreeGrafter"/>
</dbReference>
<reference evidence="4 5" key="1">
    <citation type="journal article" date="2017" name="Water Res.">
        <title>Comammox in drinking water systems.</title>
        <authorList>
            <person name="Wang Y."/>
            <person name="Ma L."/>
            <person name="Mao Y."/>
            <person name="Jiang X."/>
            <person name="Xia Y."/>
            <person name="Yu K."/>
            <person name="Li B."/>
            <person name="Zhang T."/>
        </authorList>
    </citation>
    <scope>NUCLEOTIDE SEQUENCE [LARGE SCALE GENOMIC DNA]</scope>
    <source>
        <strain evidence="4">SG_bin8</strain>
    </source>
</reference>
<proteinExistence type="inferred from homology"/>
<comment type="caution">
    <text evidence="4">The sequence shown here is derived from an EMBL/GenBank/DDBJ whole genome shotgun (WGS) entry which is preliminary data.</text>
</comment>
<name>A0A1W9HZS5_9HYPH</name>
<sequence>MTEGVASADPLTLRRRRARYRAWHRGTKEMDIIMGRFADAELEGMNAHELDLFEELIDVGDPELFSWIVKGGEVPEAYRTPLFQRLKAFHLG</sequence>
<dbReference type="EMBL" id="LWDL01000011">
    <property type="protein sequence ID" value="OQW52996.1"/>
    <property type="molecule type" value="Genomic_DNA"/>
</dbReference>
<evidence type="ECO:0000313" key="5">
    <source>
        <dbReference type="Proteomes" id="UP000192872"/>
    </source>
</evidence>
<organism evidence="4 5">
    <name type="scientific">Candidatus Raskinella chloraquaticus</name>
    <dbReference type="NCBI Taxonomy" id="1951219"/>
    <lineage>
        <taxon>Bacteria</taxon>
        <taxon>Pseudomonadati</taxon>
        <taxon>Pseudomonadota</taxon>
        <taxon>Alphaproteobacteria</taxon>
        <taxon>Hyphomicrobiales</taxon>
        <taxon>Phreatobacteraceae</taxon>
        <taxon>Candidatus Raskinella</taxon>
    </lineage>
</organism>
<dbReference type="Pfam" id="PF03937">
    <property type="entry name" value="Sdh5"/>
    <property type="match status" value="1"/>
</dbReference>
<dbReference type="Proteomes" id="UP000192872">
    <property type="component" value="Unassembled WGS sequence"/>
</dbReference>
<dbReference type="PANTHER" id="PTHR12469:SF2">
    <property type="entry name" value="SUCCINATE DEHYDROGENASE ASSEMBLY FACTOR 2, MITOCHONDRIAL"/>
    <property type="match status" value="1"/>
</dbReference>
<keyword evidence="3" id="KW-0143">Chaperone</keyword>